<dbReference type="EMBL" id="KD084621">
    <property type="protein sequence ID" value="EMS62306.1"/>
    <property type="molecule type" value="Genomic_DNA"/>
</dbReference>
<name>M7ZRP7_TRIUA</name>
<organism evidence="1">
    <name type="scientific">Triticum urartu</name>
    <name type="common">Red wild einkorn</name>
    <name type="synonym">Crithodium urartu</name>
    <dbReference type="NCBI Taxonomy" id="4572"/>
    <lineage>
        <taxon>Eukaryota</taxon>
        <taxon>Viridiplantae</taxon>
        <taxon>Streptophyta</taxon>
        <taxon>Embryophyta</taxon>
        <taxon>Tracheophyta</taxon>
        <taxon>Spermatophyta</taxon>
        <taxon>Magnoliopsida</taxon>
        <taxon>Liliopsida</taxon>
        <taxon>Poales</taxon>
        <taxon>Poaceae</taxon>
        <taxon>BOP clade</taxon>
        <taxon>Pooideae</taxon>
        <taxon>Triticodae</taxon>
        <taxon>Triticeae</taxon>
        <taxon>Triticinae</taxon>
        <taxon>Triticum</taxon>
    </lineage>
</organism>
<accession>M7ZRP7</accession>
<proteinExistence type="predicted"/>
<gene>
    <name evidence="1" type="ORF">TRIUR3_05420</name>
</gene>
<evidence type="ECO:0000313" key="1">
    <source>
        <dbReference type="EMBL" id="EMS62306.1"/>
    </source>
</evidence>
<sequence>MGDGRKSGSGFSSEMVSWFAWFRSPKVANTGDRGTYYPAGGMVVAAKHFSSAHKIYFG</sequence>
<protein>
    <submittedName>
        <fullName evidence="1">Uncharacterized protein</fullName>
    </submittedName>
</protein>
<dbReference type="AlphaFoldDB" id="M7ZRP7"/>
<reference evidence="1" key="1">
    <citation type="journal article" date="2013" name="Nature">
        <title>Draft genome of the wheat A-genome progenitor Triticum urartu.</title>
        <authorList>
            <person name="Ling H.Q."/>
            <person name="Zhao S."/>
            <person name="Liu D."/>
            <person name="Wang J."/>
            <person name="Sun H."/>
            <person name="Zhang C."/>
            <person name="Fan H."/>
            <person name="Li D."/>
            <person name="Dong L."/>
            <person name="Tao Y."/>
            <person name="Gao C."/>
            <person name="Wu H."/>
            <person name="Li Y."/>
            <person name="Cui Y."/>
            <person name="Guo X."/>
            <person name="Zheng S."/>
            <person name="Wang B."/>
            <person name="Yu K."/>
            <person name="Liang Q."/>
            <person name="Yang W."/>
            <person name="Lou X."/>
            <person name="Chen J."/>
            <person name="Feng M."/>
            <person name="Jian J."/>
            <person name="Zhang X."/>
            <person name="Luo G."/>
            <person name="Jiang Y."/>
            <person name="Liu J."/>
            <person name="Wang Z."/>
            <person name="Sha Y."/>
            <person name="Zhang B."/>
            <person name="Wu H."/>
            <person name="Tang D."/>
            <person name="Shen Q."/>
            <person name="Xue P."/>
            <person name="Zou S."/>
            <person name="Wang X."/>
            <person name="Liu X."/>
            <person name="Wang F."/>
            <person name="Yang Y."/>
            <person name="An X."/>
            <person name="Dong Z."/>
            <person name="Zhang K."/>
            <person name="Zhang X."/>
            <person name="Luo M.C."/>
            <person name="Dvorak J."/>
            <person name="Tong Y."/>
            <person name="Wang J."/>
            <person name="Yang H."/>
            <person name="Li Z."/>
            <person name="Wang D."/>
            <person name="Zhang A."/>
            <person name="Wang J."/>
        </authorList>
    </citation>
    <scope>NUCLEOTIDE SEQUENCE</scope>
</reference>